<feature type="domain" description="CheR-type methyltransferase" evidence="2">
    <location>
        <begin position="33"/>
        <end position="283"/>
    </location>
</feature>
<dbReference type="STRING" id="56193.YP76_11050"/>
<dbReference type="PANTHER" id="PTHR24422">
    <property type="entry name" value="CHEMOTAXIS PROTEIN METHYLTRANSFERASE"/>
    <property type="match status" value="1"/>
</dbReference>
<dbReference type="PANTHER" id="PTHR24422:SF21">
    <property type="entry name" value="CHEMOTAXIS PROTEIN METHYLTRANSFERASE 1"/>
    <property type="match status" value="1"/>
</dbReference>
<dbReference type="SUPFAM" id="SSF47757">
    <property type="entry name" value="Chemotaxis receptor methyltransferase CheR, N-terminal domain"/>
    <property type="match status" value="1"/>
</dbReference>
<dbReference type="InterPro" id="IPR000780">
    <property type="entry name" value="CheR_MeTrfase"/>
</dbReference>
<dbReference type="InterPro" id="IPR022642">
    <property type="entry name" value="CheR_C"/>
</dbReference>
<dbReference type="InterPro" id="IPR050903">
    <property type="entry name" value="Bact_Chemotaxis_MeTrfase"/>
</dbReference>
<evidence type="ECO:0000313" key="4">
    <source>
        <dbReference type="Proteomes" id="UP000033874"/>
    </source>
</evidence>
<evidence type="ECO:0000259" key="2">
    <source>
        <dbReference type="PROSITE" id="PS50123"/>
    </source>
</evidence>
<dbReference type="PATRIC" id="fig|56193.3.peg.2295"/>
<dbReference type="PRINTS" id="PR00996">
    <property type="entry name" value="CHERMTFRASE"/>
</dbReference>
<dbReference type="EMBL" id="LBIC01000004">
    <property type="protein sequence ID" value="KKW92434.1"/>
    <property type="molecule type" value="Genomic_DNA"/>
</dbReference>
<dbReference type="GO" id="GO:0008757">
    <property type="term" value="F:S-adenosylmethionine-dependent methyltransferase activity"/>
    <property type="evidence" value="ECO:0007669"/>
    <property type="project" value="InterPro"/>
</dbReference>
<dbReference type="Proteomes" id="UP000033874">
    <property type="component" value="Unassembled WGS sequence"/>
</dbReference>
<dbReference type="SMART" id="SM00138">
    <property type="entry name" value="MeTrc"/>
    <property type="match status" value="1"/>
</dbReference>
<sequence length="304" mass="33514">MAMTPSSGTPSSGSGASASGASSRSAARILSGLLEARTGQILSENRAWRMETALKPVLRAHGLADMDALAARLLTRKDPALENAVVNALLNNESSFFRDLQIFDMIHRQILPQIHAQRSDRTLRIWSAGCSTGQEAYSIAIQISNAMARWRGWRIEILATDISTAAIDQAKAGIFTQMDVQRGLAVGDLIKWFEPSGDDWCANPALRQMIDFRTDNLFDARAPMGEYDLLLCRNVLLYFTPERRQDVFRLLARHSHARSVLLLGAGETVIGHSEDFVPHPEFRGGYGRRIEASSLAQASVHRAL</sequence>
<reference evidence="3 4" key="1">
    <citation type="submission" date="2015-04" db="EMBL/GenBank/DDBJ databases">
        <title>Genome sequence of aromatic hydrocarbons-degrading Sphingobium chungbukense DJ77.</title>
        <authorList>
            <person name="Kim Y.-C."/>
            <person name="Chae J.-C."/>
        </authorList>
    </citation>
    <scope>NUCLEOTIDE SEQUENCE [LARGE SCALE GENOMIC DNA]</scope>
    <source>
        <strain evidence="3 4">DJ77</strain>
    </source>
</reference>
<accession>A0A0M3AV32</accession>
<dbReference type="AlphaFoldDB" id="A0A0M3AV32"/>
<organism evidence="3 4">
    <name type="scientific">Sphingobium chungbukense</name>
    <dbReference type="NCBI Taxonomy" id="56193"/>
    <lineage>
        <taxon>Bacteria</taxon>
        <taxon>Pseudomonadati</taxon>
        <taxon>Pseudomonadota</taxon>
        <taxon>Alphaproteobacteria</taxon>
        <taxon>Sphingomonadales</taxon>
        <taxon>Sphingomonadaceae</taxon>
        <taxon>Sphingobium</taxon>
    </lineage>
</organism>
<evidence type="ECO:0000313" key="3">
    <source>
        <dbReference type="EMBL" id="KKW92434.1"/>
    </source>
</evidence>
<dbReference type="SUPFAM" id="SSF53335">
    <property type="entry name" value="S-adenosyl-L-methionine-dependent methyltransferases"/>
    <property type="match status" value="1"/>
</dbReference>
<dbReference type="GO" id="GO:0032259">
    <property type="term" value="P:methylation"/>
    <property type="evidence" value="ECO:0007669"/>
    <property type="project" value="UniProtKB-KW"/>
</dbReference>
<dbReference type="Pfam" id="PF01739">
    <property type="entry name" value="CheR"/>
    <property type="match status" value="1"/>
</dbReference>
<dbReference type="InterPro" id="IPR029063">
    <property type="entry name" value="SAM-dependent_MTases_sf"/>
</dbReference>
<keyword evidence="3" id="KW-0489">Methyltransferase</keyword>
<feature type="region of interest" description="Disordered" evidence="1">
    <location>
        <begin position="1"/>
        <end position="20"/>
    </location>
</feature>
<dbReference type="Gene3D" id="3.40.50.150">
    <property type="entry name" value="Vaccinia Virus protein VP39"/>
    <property type="match status" value="1"/>
</dbReference>
<keyword evidence="3" id="KW-0808">Transferase</keyword>
<comment type="caution">
    <text evidence="3">The sequence shown here is derived from an EMBL/GenBank/DDBJ whole genome shotgun (WGS) entry which is preliminary data.</text>
</comment>
<dbReference type="RefSeq" id="WP_046763640.1">
    <property type="nucleotide sequence ID" value="NZ_LBIC01000004.1"/>
</dbReference>
<name>A0A0M3AV32_9SPHN</name>
<protein>
    <submittedName>
        <fullName evidence="3">Protein-glutamate O-methyltransferase</fullName>
    </submittedName>
</protein>
<evidence type="ECO:0000256" key="1">
    <source>
        <dbReference type="SAM" id="MobiDB-lite"/>
    </source>
</evidence>
<gene>
    <name evidence="3" type="ORF">YP76_11050</name>
</gene>
<keyword evidence="4" id="KW-1185">Reference proteome</keyword>
<dbReference type="PROSITE" id="PS50123">
    <property type="entry name" value="CHER"/>
    <property type="match status" value="1"/>
</dbReference>
<proteinExistence type="predicted"/>